<dbReference type="GO" id="GO:0031177">
    <property type="term" value="F:phosphopantetheine binding"/>
    <property type="evidence" value="ECO:0007669"/>
    <property type="project" value="InterPro"/>
</dbReference>
<dbReference type="PROSITE" id="PS52004">
    <property type="entry name" value="KS3_2"/>
    <property type="match status" value="1"/>
</dbReference>
<dbReference type="Pfam" id="PF02801">
    <property type="entry name" value="Ketoacyl-synt_C"/>
    <property type="match status" value="1"/>
</dbReference>
<evidence type="ECO:0000259" key="5">
    <source>
        <dbReference type="PROSITE" id="PS52004"/>
    </source>
</evidence>
<dbReference type="InterPro" id="IPR036291">
    <property type="entry name" value="NAD(P)-bd_dom_sf"/>
</dbReference>
<evidence type="ECO:0000259" key="4">
    <source>
        <dbReference type="PROSITE" id="PS50075"/>
    </source>
</evidence>
<dbReference type="Pfam" id="PF08659">
    <property type="entry name" value="KR"/>
    <property type="match status" value="1"/>
</dbReference>
<keyword evidence="7" id="KW-1185">Reference proteome</keyword>
<keyword evidence="1" id="KW-0596">Phosphopantetheine</keyword>
<dbReference type="GO" id="GO:0004315">
    <property type="term" value="F:3-oxoacyl-[acyl-carrier-protein] synthase activity"/>
    <property type="evidence" value="ECO:0007669"/>
    <property type="project" value="InterPro"/>
</dbReference>
<evidence type="ECO:0000256" key="2">
    <source>
        <dbReference type="ARBA" id="ARBA00022553"/>
    </source>
</evidence>
<dbReference type="GO" id="GO:0006633">
    <property type="term" value="P:fatty acid biosynthetic process"/>
    <property type="evidence" value="ECO:0007669"/>
    <property type="project" value="InterPro"/>
</dbReference>
<dbReference type="InterPro" id="IPR020841">
    <property type="entry name" value="PKS_Beta-ketoAc_synthase_dom"/>
</dbReference>
<dbReference type="Gene3D" id="3.40.47.10">
    <property type="match status" value="1"/>
</dbReference>
<dbReference type="GO" id="GO:0005737">
    <property type="term" value="C:cytoplasm"/>
    <property type="evidence" value="ECO:0007669"/>
    <property type="project" value="TreeGrafter"/>
</dbReference>
<dbReference type="GO" id="GO:0071770">
    <property type="term" value="P:DIM/DIP cell wall layer assembly"/>
    <property type="evidence" value="ECO:0007669"/>
    <property type="project" value="TreeGrafter"/>
</dbReference>
<dbReference type="InterPro" id="IPR016039">
    <property type="entry name" value="Thiolase-like"/>
</dbReference>
<dbReference type="PANTHER" id="PTHR43775:SF37">
    <property type="entry name" value="SI:DKEY-61P9.11"/>
    <property type="match status" value="1"/>
</dbReference>
<accession>A0AAW9SGJ7</accession>
<protein>
    <submittedName>
        <fullName evidence="6">SDR family NAD(P)-dependent oxidoreductase</fullName>
    </submittedName>
</protein>
<dbReference type="InterPro" id="IPR020806">
    <property type="entry name" value="PKS_PP-bd"/>
</dbReference>
<dbReference type="Pfam" id="PF22621">
    <property type="entry name" value="CurL-like_PKS_C"/>
    <property type="match status" value="1"/>
</dbReference>
<evidence type="ECO:0000313" key="6">
    <source>
        <dbReference type="EMBL" id="MEN7551964.1"/>
    </source>
</evidence>
<dbReference type="SUPFAM" id="SSF51735">
    <property type="entry name" value="NAD(P)-binding Rossmann-fold domains"/>
    <property type="match status" value="2"/>
</dbReference>
<dbReference type="InterPro" id="IPR050091">
    <property type="entry name" value="PKS_NRPS_Biosynth_Enz"/>
</dbReference>
<dbReference type="SMART" id="SM00825">
    <property type="entry name" value="PKS_KS"/>
    <property type="match status" value="1"/>
</dbReference>
<name>A0AAW9SGJ7_9BACT</name>
<gene>
    <name evidence="6" type="ORF">AAG747_28880</name>
</gene>
<feature type="domain" description="Ketosynthase family 3 (KS3)" evidence="5">
    <location>
        <begin position="616"/>
        <end position="1046"/>
    </location>
</feature>
<dbReference type="SMART" id="SM01294">
    <property type="entry name" value="PKS_PP_betabranch"/>
    <property type="match status" value="1"/>
</dbReference>
<dbReference type="Pfam" id="PF21394">
    <property type="entry name" value="Beta-ketacyl_N"/>
    <property type="match status" value="1"/>
</dbReference>
<dbReference type="Gene3D" id="1.10.1200.10">
    <property type="entry name" value="ACP-like"/>
    <property type="match status" value="2"/>
</dbReference>
<dbReference type="SMART" id="SM00822">
    <property type="entry name" value="PKS_KR"/>
    <property type="match status" value="1"/>
</dbReference>
<dbReference type="Proteomes" id="UP001403385">
    <property type="component" value="Unassembled WGS sequence"/>
</dbReference>
<dbReference type="InterPro" id="IPR018201">
    <property type="entry name" value="Ketoacyl_synth_AS"/>
</dbReference>
<feature type="domain" description="Carrier" evidence="4">
    <location>
        <begin position="1230"/>
        <end position="1304"/>
    </location>
</feature>
<dbReference type="PROSITE" id="PS50075">
    <property type="entry name" value="CARRIER"/>
    <property type="match status" value="2"/>
</dbReference>
<dbReference type="CDD" id="cd00833">
    <property type="entry name" value="PKS"/>
    <property type="match status" value="1"/>
</dbReference>
<dbReference type="PANTHER" id="PTHR43775">
    <property type="entry name" value="FATTY ACID SYNTHASE"/>
    <property type="match status" value="1"/>
</dbReference>
<dbReference type="InterPro" id="IPR014030">
    <property type="entry name" value="Ketoacyl_synth_N"/>
</dbReference>
<dbReference type="InterPro" id="IPR013968">
    <property type="entry name" value="PKS_KR"/>
</dbReference>
<dbReference type="InterPro" id="IPR036736">
    <property type="entry name" value="ACP-like_sf"/>
</dbReference>
<dbReference type="InterPro" id="IPR049490">
    <property type="entry name" value="C883_1060-like_KR_N"/>
</dbReference>
<dbReference type="SMART" id="SM00823">
    <property type="entry name" value="PKS_PP"/>
    <property type="match status" value="2"/>
</dbReference>
<dbReference type="CDD" id="cd08953">
    <property type="entry name" value="KR_2_SDR_x"/>
    <property type="match status" value="1"/>
</dbReference>
<dbReference type="Gene3D" id="3.40.50.720">
    <property type="entry name" value="NAD(P)-binding Rossmann-like Domain"/>
    <property type="match status" value="1"/>
</dbReference>
<dbReference type="InterPro" id="IPR014031">
    <property type="entry name" value="Ketoacyl_synth_C"/>
</dbReference>
<evidence type="ECO:0000256" key="3">
    <source>
        <dbReference type="ARBA" id="ARBA00022679"/>
    </source>
</evidence>
<proteinExistence type="predicted"/>
<evidence type="ECO:0000256" key="1">
    <source>
        <dbReference type="ARBA" id="ARBA00022450"/>
    </source>
</evidence>
<dbReference type="InterPro" id="IPR057326">
    <property type="entry name" value="KR_dom"/>
</dbReference>
<reference evidence="6 7" key="1">
    <citation type="submission" date="2024-04" db="EMBL/GenBank/DDBJ databases">
        <title>Novel genus in family Flammeovirgaceae.</title>
        <authorList>
            <person name="Nguyen T.H."/>
            <person name="Vuong T.Q."/>
            <person name="Le H."/>
            <person name="Kim S.-G."/>
        </authorList>
    </citation>
    <scope>NUCLEOTIDE SEQUENCE [LARGE SCALE GENOMIC DNA]</scope>
    <source>
        <strain evidence="6 7">JCM 23209</strain>
    </source>
</reference>
<keyword evidence="3" id="KW-0808">Transferase</keyword>
<comment type="caution">
    <text evidence="6">The sequence shown here is derived from an EMBL/GenBank/DDBJ whole genome shotgun (WGS) entry which is preliminary data.</text>
</comment>
<dbReference type="EMBL" id="JBDKWZ010000032">
    <property type="protein sequence ID" value="MEN7551964.1"/>
    <property type="molecule type" value="Genomic_DNA"/>
</dbReference>
<dbReference type="SUPFAM" id="SSF47336">
    <property type="entry name" value="ACP-like"/>
    <property type="match status" value="2"/>
</dbReference>
<dbReference type="RefSeq" id="WP_346824742.1">
    <property type="nucleotide sequence ID" value="NZ_JBDKWZ010000032.1"/>
</dbReference>
<dbReference type="Gene3D" id="1.10.1240.100">
    <property type="match status" value="1"/>
</dbReference>
<dbReference type="PROSITE" id="PS00606">
    <property type="entry name" value="KS3_1"/>
    <property type="match status" value="1"/>
</dbReference>
<dbReference type="GO" id="GO:0005886">
    <property type="term" value="C:plasma membrane"/>
    <property type="evidence" value="ECO:0007669"/>
    <property type="project" value="TreeGrafter"/>
</dbReference>
<evidence type="ECO:0000313" key="7">
    <source>
        <dbReference type="Proteomes" id="UP001403385"/>
    </source>
</evidence>
<dbReference type="GO" id="GO:0004312">
    <property type="term" value="F:fatty acid synthase activity"/>
    <property type="evidence" value="ECO:0007669"/>
    <property type="project" value="TreeGrafter"/>
</dbReference>
<dbReference type="Pfam" id="PF00109">
    <property type="entry name" value="ketoacyl-synt"/>
    <property type="match status" value="1"/>
</dbReference>
<organism evidence="6 7">
    <name type="scientific">Rapidithrix thailandica</name>
    <dbReference type="NCBI Taxonomy" id="413964"/>
    <lineage>
        <taxon>Bacteria</taxon>
        <taxon>Pseudomonadati</taxon>
        <taxon>Bacteroidota</taxon>
        <taxon>Cytophagia</taxon>
        <taxon>Cytophagales</taxon>
        <taxon>Flammeovirgaceae</taxon>
        <taxon>Rapidithrix</taxon>
    </lineage>
</organism>
<dbReference type="Pfam" id="PF00550">
    <property type="entry name" value="PP-binding"/>
    <property type="match status" value="2"/>
</dbReference>
<dbReference type="SUPFAM" id="SSF53901">
    <property type="entry name" value="Thiolase-like"/>
    <property type="match status" value="1"/>
</dbReference>
<dbReference type="InterPro" id="IPR009081">
    <property type="entry name" value="PP-bd_ACP"/>
</dbReference>
<feature type="domain" description="Carrier" evidence="4">
    <location>
        <begin position="489"/>
        <end position="562"/>
    </location>
</feature>
<sequence>MTTNKWNHYILVISYQSDFVRKLRQWAQTPVVEVEPGLEFEQKGEKKYGVPPTEEGFSRLFETLGGVPDILINYHVLDEAGWNVAKTNQLLENTYHQSLNLVKAIIKQKPSNVVKWLYSYSYTPENSFLRPFYSAVNGLIRTLHIEFPAVHGLCVELNNPTEYKTNVVAADAEIITECLEQEWDRKLTELRYHNGQKHQRRLTKVKELEGDKATASLRNEGVYLITGGLGGIGAIISKYLANQLSRPTLILTGRTALDQERNDALNTLRSTNAKVEYIQADVTAEEQVEQILGEVKKQYGGLNGIIHCAGILKDNFIIKKSKVESNEVIAPKVYGTMLLDDYTAQEPLDFFLLFSSISGVMGNLGQVDYAYANSFLNNFSEERNALQKQGLRQGKTVAISWPLWSNGGMKLDQTHLDSLKSNLGMVPITDQEGVAIFEKALQSNVSQFMVMKGQAEKIAQLVNPTNASLESKFEQSNRNSTASENELAKHTKDYMKQLVAEITELPVHKIKETASFEKFGIDSFAIMKLNNELEKTFGELSKTLFFEYQNIEDLVAYLLEDHHEVLKNKFNLKENSGEQPKDNGDANTMSGGHLTKTVEVNSISQPVSKKPFETESGDIAIVGLSGSFPGADSLQEFWFNICEGKNCITEIPSDRWMANGEFYDADRNAEGKSYTKWGGFIKDIDRFDPLFFNISPAEAELMDPQERLLLQTVWAVIEDAGYTPEKLGTGVGVFMGSMYKHYHLAASQASEKALLSSTSYWSLVNRLSYFFDFQGPSIAIDTACASSLTAVYMACHSIWRGECEASIAGGVNLSMHPDKYIGLSTTNMIGSTDRSKSFGQGDGYVPGEGVGAVLLKPLHKATADKDHIYGVIKAVGANHSGKTSGFSVPGLHAQKNLIVKTVEQSGCPAETIRYIESAANGSPFGDAIEVNAISKAFGRLTSKKAYCAIGTVKSNIGHLEAASGISQLVKVLLQMKHGKLVPTINAETLNENITLHNTPLYLQKELADWDRLEAVNNDGTVKVIPRRAAINSFGAGGSNVHLIVEENLHEPIVERTDAKPFIIVLSAKRREALKTIANNLLEHLENESQISLANIAFTLMHGRCHFEYRLALVVSDKEELQHRLKQIASDDMEMSGCFSGKVEDDKEEELNRLMSGDEILSAWLHDNRYDKIADAWVQGVNLNFSQLPQSKVGRRVALPTYPFDKKLCWVGATRTGSQSKNSHEAIGRDTSLKTTVKGILSQIFKLTNDEIDDKKNLTRYGMDSLSGMRFINKIQEIYDLKLSARVLLQHPTVDSFCKLLEDKLKVPPQKKTHESREEKAVPEGLEQLFQQLYKGEISADEALTKS</sequence>
<keyword evidence="2" id="KW-0597">Phosphoprotein</keyword>